<dbReference type="Gene3D" id="1.10.1170.10">
    <property type="entry name" value="Inhibitor Of Apoptosis Protein (2mihbC-IAP-1), Chain A"/>
    <property type="match status" value="2"/>
</dbReference>
<dbReference type="Proteomes" id="UP000596742">
    <property type="component" value="Unassembled WGS sequence"/>
</dbReference>
<dbReference type="InterPro" id="IPR001841">
    <property type="entry name" value="Znf_RING"/>
</dbReference>
<reference evidence="7" key="1">
    <citation type="submission" date="2018-11" db="EMBL/GenBank/DDBJ databases">
        <authorList>
            <person name="Alioto T."/>
            <person name="Alioto T."/>
        </authorList>
    </citation>
    <scope>NUCLEOTIDE SEQUENCE</scope>
</reference>
<dbReference type="SUPFAM" id="SSF57924">
    <property type="entry name" value="Inhibitor of apoptosis (IAP) repeat"/>
    <property type="match status" value="2"/>
</dbReference>
<keyword evidence="2 4" id="KW-0863">Zinc-finger</keyword>
<feature type="domain" description="RING-type" evidence="6">
    <location>
        <begin position="403"/>
        <end position="444"/>
    </location>
</feature>
<sequence>MSSFNFSKDEFYRRLSLGITVERCYDLEYARLLSFSNCPSNFLPNFSYIKLAAAGFYFDSGQCKCYKCGIIWTDNHSNWDLIEVHRQLSPFCQFACTGIREEIRSANVNCPSIGIRRSTDVESLHEPISEETRTKGRPGTSLRSSSLLDTGYSSLATSIPIQEEGQSSHMQICSNAGESHKDFRYTNYCVRLASFGNWPKTQTPADLASAGFFYTGTGDVVKCFSCGKRIYQWEPYEIPWMEHKKHSPNCDFVKTNMPNRLRNRETHNLLTEQPSQNSEENGAIASPTDDVVTEFDNVSSRNFSTQIISYNDIDLYMESPAALAVLHTESATPNINQHVRETLTALYHNKECKPSAVQIVGVVWLLQDRDEKIQDRDKKIQDLKEHTQSLESAAANRSVLTKCGICLTEERTMVCCPCGHVICCEACSDKLIRLHRNPRCPLCRQAVDRFMKTFWA</sequence>
<comment type="similarity">
    <text evidence="1">Belongs to the IAP family.</text>
</comment>
<gene>
    <name evidence="7" type="ORF">MGAL_10B082107</name>
</gene>
<keyword evidence="2 4" id="KW-0479">Metal-binding</keyword>
<keyword evidence="8" id="KW-1185">Reference proteome</keyword>
<keyword evidence="3" id="KW-0862">Zinc</keyword>
<dbReference type="InterPro" id="IPR001370">
    <property type="entry name" value="BIR_rpt"/>
</dbReference>
<protein>
    <submittedName>
        <fullName evidence="7">Baculoviral IAP repeat-containing protein 5</fullName>
    </submittedName>
</protein>
<dbReference type="PROSITE" id="PS50143">
    <property type="entry name" value="BIR_REPEAT_2"/>
    <property type="match status" value="2"/>
</dbReference>
<evidence type="ECO:0000313" key="8">
    <source>
        <dbReference type="Proteomes" id="UP000596742"/>
    </source>
</evidence>
<evidence type="ECO:0000256" key="5">
    <source>
        <dbReference type="SAM" id="MobiDB-lite"/>
    </source>
</evidence>
<name>A0A8B6BYK6_MYTGA</name>
<dbReference type="AlphaFoldDB" id="A0A8B6BYK6"/>
<dbReference type="InterPro" id="IPR013083">
    <property type="entry name" value="Znf_RING/FYVE/PHD"/>
</dbReference>
<feature type="compositionally biased region" description="Basic and acidic residues" evidence="5">
    <location>
        <begin position="124"/>
        <end position="134"/>
    </location>
</feature>
<dbReference type="Gene3D" id="3.30.40.10">
    <property type="entry name" value="Zinc/RING finger domain, C3HC4 (zinc finger)"/>
    <property type="match status" value="1"/>
</dbReference>
<comment type="caution">
    <text evidence="7">The sequence shown here is derived from an EMBL/GenBank/DDBJ whole genome shotgun (WGS) entry which is preliminary data.</text>
</comment>
<evidence type="ECO:0000256" key="1">
    <source>
        <dbReference type="ARBA" id="ARBA00006672"/>
    </source>
</evidence>
<dbReference type="InterPro" id="IPR050784">
    <property type="entry name" value="IAP"/>
</dbReference>
<evidence type="ECO:0000313" key="7">
    <source>
        <dbReference type="EMBL" id="VDH97946.1"/>
    </source>
</evidence>
<evidence type="ECO:0000256" key="2">
    <source>
        <dbReference type="ARBA" id="ARBA00022771"/>
    </source>
</evidence>
<dbReference type="OrthoDB" id="6068297at2759"/>
<dbReference type="PANTHER" id="PTHR10044">
    <property type="entry name" value="INHIBITOR OF APOPTOSIS"/>
    <property type="match status" value="1"/>
</dbReference>
<evidence type="ECO:0000256" key="4">
    <source>
        <dbReference type="PROSITE-ProRule" id="PRU00175"/>
    </source>
</evidence>
<feature type="region of interest" description="Disordered" evidence="5">
    <location>
        <begin position="124"/>
        <end position="147"/>
    </location>
</feature>
<dbReference type="GO" id="GO:0008270">
    <property type="term" value="F:zinc ion binding"/>
    <property type="evidence" value="ECO:0007669"/>
    <property type="project" value="UniProtKB-KW"/>
</dbReference>
<dbReference type="PROSITE" id="PS50089">
    <property type="entry name" value="ZF_RING_2"/>
    <property type="match status" value="1"/>
</dbReference>
<dbReference type="CDD" id="cd00022">
    <property type="entry name" value="BIR"/>
    <property type="match status" value="1"/>
</dbReference>
<proteinExistence type="inferred from homology"/>
<evidence type="ECO:0000256" key="3">
    <source>
        <dbReference type="ARBA" id="ARBA00022833"/>
    </source>
</evidence>
<dbReference type="PROSITE" id="PS01282">
    <property type="entry name" value="BIR_REPEAT_1"/>
    <property type="match status" value="1"/>
</dbReference>
<dbReference type="Pfam" id="PF13920">
    <property type="entry name" value="zf-C3HC4_3"/>
    <property type="match status" value="1"/>
</dbReference>
<accession>A0A8B6BYK6</accession>
<dbReference type="Pfam" id="PF00653">
    <property type="entry name" value="BIR"/>
    <property type="match status" value="2"/>
</dbReference>
<organism evidence="7 8">
    <name type="scientific">Mytilus galloprovincialis</name>
    <name type="common">Mediterranean mussel</name>
    <dbReference type="NCBI Taxonomy" id="29158"/>
    <lineage>
        <taxon>Eukaryota</taxon>
        <taxon>Metazoa</taxon>
        <taxon>Spiralia</taxon>
        <taxon>Lophotrochozoa</taxon>
        <taxon>Mollusca</taxon>
        <taxon>Bivalvia</taxon>
        <taxon>Autobranchia</taxon>
        <taxon>Pteriomorphia</taxon>
        <taxon>Mytilida</taxon>
        <taxon>Mytiloidea</taxon>
        <taxon>Mytilidae</taxon>
        <taxon>Mytilinae</taxon>
        <taxon>Mytilus</taxon>
    </lineage>
</organism>
<dbReference type="SMART" id="SM00238">
    <property type="entry name" value="BIR"/>
    <property type="match status" value="2"/>
</dbReference>
<dbReference type="EMBL" id="UYJE01000970">
    <property type="protein sequence ID" value="VDH97946.1"/>
    <property type="molecule type" value="Genomic_DNA"/>
</dbReference>
<evidence type="ECO:0000259" key="6">
    <source>
        <dbReference type="PROSITE" id="PS50089"/>
    </source>
</evidence>